<dbReference type="EMBL" id="JAATIP010000166">
    <property type="protein sequence ID" value="KAF4364593.1"/>
    <property type="molecule type" value="Genomic_DNA"/>
</dbReference>
<protein>
    <submittedName>
        <fullName evidence="2">Uncharacterized protein</fullName>
    </submittedName>
</protein>
<sequence length="65" mass="7603">NQVLLATAESRLAEARKQYNVMLESKLLERHLKELSQRNDQAINRNMRREVRNYQHGKGKGKPVS</sequence>
<feature type="region of interest" description="Disordered" evidence="1">
    <location>
        <begin position="38"/>
        <end position="65"/>
    </location>
</feature>
<feature type="compositionally biased region" description="Basic residues" evidence="1">
    <location>
        <begin position="55"/>
        <end position="65"/>
    </location>
</feature>
<feature type="non-terminal residue" evidence="2">
    <location>
        <position position="1"/>
    </location>
</feature>
<reference evidence="2 3" key="1">
    <citation type="journal article" date="2020" name="bioRxiv">
        <title>Sequence and annotation of 42 cannabis genomes reveals extensive copy number variation in cannabinoid synthesis and pathogen resistance genes.</title>
        <authorList>
            <person name="Mckernan K.J."/>
            <person name="Helbert Y."/>
            <person name="Kane L.T."/>
            <person name="Ebling H."/>
            <person name="Zhang L."/>
            <person name="Liu B."/>
            <person name="Eaton Z."/>
            <person name="Mclaughlin S."/>
            <person name="Kingan S."/>
            <person name="Baybayan P."/>
            <person name="Concepcion G."/>
            <person name="Jordan M."/>
            <person name="Riva A."/>
            <person name="Barbazuk W."/>
            <person name="Harkins T."/>
        </authorList>
    </citation>
    <scope>NUCLEOTIDE SEQUENCE [LARGE SCALE GENOMIC DNA]</scope>
    <source>
        <strain evidence="3">cv. Jamaican Lion 4</strain>
        <tissue evidence="2">Leaf</tissue>
    </source>
</reference>
<evidence type="ECO:0000256" key="1">
    <source>
        <dbReference type="SAM" id="MobiDB-lite"/>
    </source>
</evidence>
<dbReference type="Proteomes" id="UP000525078">
    <property type="component" value="Unassembled WGS sequence"/>
</dbReference>
<proteinExistence type="predicted"/>
<accession>A0A7J6F1L5</accession>
<name>A0A7J6F1L5_CANSA</name>
<evidence type="ECO:0000313" key="2">
    <source>
        <dbReference type="EMBL" id="KAF4364593.1"/>
    </source>
</evidence>
<comment type="caution">
    <text evidence="2">The sequence shown here is derived from an EMBL/GenBank/DDBJ whole genome shotgun (WGS) entry which is preliminary data.</text>
</comment>
<organism evidence="2 3">
    <name type="scientific">Cannabis sativa</name>
    <name type="common">Hemp</name>
    <name type="synonym">Marijuana</name>
    <dbReference type="NCBI Taxonomy" id="3483"/>
    <lineage>
        <taxon>Eukaryota</taxon>
        <taxon>Viridiplantae</taxon>
        <taxon>Streptophyta</taxon>
        <taxon>Embryophyta</taxon>
        <taxon>Tracheophyta</taxon>
        <taxon>Spermatophyta</taxon>
        <taxon>Magnoliopsida</taxon>
        <taxon>eudicotyledons</taxon>
        <taxon>Gunneridae</taxon>
        <taxon>Pentapetalae</taxon>
        <taxon>rosids</taxon>
        <taxon>fabids</taxon>
        <taxon>Rosales</taxon>
        <taxon>Cannabaceae</taxon>
        <taxon>Cannabis</taxon>
    </lineage>
</organism>
<evidence type="ECO:0000313" key="3">
    <source>
        <dbReference type="Proteomes" id="UP000525078"/>
    </source>
</evidence>
<dbReference type="AlphaFoldDB" id="A0A7J6F1L5"/>
<gene>
    <name evidence="2" type="ORF">F8388_015284</name>
</gene>